<dbReference type="SMART" id="SM00228">
    <property type="entry name" value="PDZ"/>
    <property type="match status" value="1"/>
</dbReference>
<dbReference type="InterPro" id="IPR041489">
    <property type="entry name" value="PDZ_6"/>
</dbReference>
<name>A0ABU3K873_9BACT</name>
<keyword evidence="3" id="KW-1185">Reference proteome</keyword>
<comment type="caution">
    <text evidence="2">The sequence shown here is derived from an EMBL/GenBank/DDBJ whole genome shotgun (WGS) entry which is preliminary data.</text>
</comment>
<dbReference type="Proteomes" id="UP001250932">
    <property type="component" value="Unassembled WGS sequence"/>
</dbReference>
<evidence type="ECO:0000259" key="1">
    <source>
        <dbReference type="PROSITE" id="PS50106"/>
    </source>
</evidence>
<feature type="domain" description="PDZ" evidence="1">
    <location>
        <begin position="61"/>
        <end position="123"/>
    </location>
</feature>
<dbReference type="EMBL" id="JAQOUE010000001">
    <property type="protein sequence ID" value="MDT7042518.1"/>
    <property type="molecule type" value="Genomic_DNA"/>
</dbReference>
<accession>A0ABU3K873</accession>
<dbReference type="InterPro" id="IPR001478">
    <property type="entry name" value="PDZ"/>
</dbReference>
<proteinExistence type="predicted"/>
<dbReference type="Pfam" id="PF17820">
    <property type="entry name" value="PDZ_6"/>
    <property type="match status" value="1"/>
</dbReference>
<evidence type="ECO:0000313" key="3">
    <source>
        <dbReference type="Proteomes" id="UP001250932"/>
    </source>
</evidence>
<protein>
    <submittedName>
        <fullName evidence="2">PDZ domain-containing protein</fullName>
    </submittedName>
</protein>
<dbReference type="Gene3D" id="2.30.42.10">
    <property type="match status" value="1"/>
</dbReference>
<organism evidence="2 3">
    <name type="scientific">Candidatus Nitronereus thalassa</name>
    <dbReference type="NCBI Taxonomy" id="3020898"/>
    <lineage>
        <taxon>Bacteria</taxon>
        <taxon>Pseudomonadati</taxon>
        <taxon>Nitrospirota</taxon>
        <taxon>Nitrospiria</taxon>
        <taxon>Nitrospirales</taxon>
        <taxon>Nitrospiraceae</taxon>
        <taxon>Candidatus Nitronereus</taxon>
    </lineage>
</organism>
<reference evidence="2 3" key="1">
    <citation type="journal article" date="2023" name="ISME J.">
        <title>Cultivation and genomic characterization of novel and ubiquitous marine nitrite-oxidizing bacteria from the Nitrospirales.</title>
        <authorList>
            <person name="Mueller A.J."/>
            <person name="Daebeler A."/>
            <person name="Herbold C.W."/>
            <person name="Kirkegaard R.H."/>
            <person name="Daims H."/>
        </authorList>
    </citation>
    <scope>NUCLEOTIDE SEQUENCE [LARGE SCALE GENOMIC DNA]</scope>
    <source>
        <strain evidence="2 3">EB</strain>
    </source>
</reference>
<sequence length="159" mass="17369">MKTSAQTSFLQYSLYSERWILLTSFLGILLLFPIKGHSQESYPIQSNPHGDMEQPMLPPPGIIGVALHLTAERIGDPAGLFIRATHPAGPGARAGLAHGQEILAVDGQPVKGKTYREVVAIIRGEIGKSVTLTVRTFSNVKEVKIIRVSEDMLSEEKHT</sequence>
<dbReference type="PROSITE" id="PS50106">
    <property type="entry name" value="PDZ"/>
    <property type="match status" value="1"/>
</dbReference>
<dbReference type="InterPro" id="IPR036034">
    <property type="entry name" value="PDZ_sf"/>
</dbReference>
<dbReference type="RefSeq" id="WP_313832931.1">
    <property type="nucleotide sequence ID" value="NZ_JAQOUE010000001.1"/>
</dbReference>
<evidence type="ECO:0000313" key="2">
    <source>
        <dbReference type="EMBL" id="MDT7042518.1"/>
    </source>
</evidence>
<gene>
    <name evidence="2" type="ORF">PPG34_09140</name>
</gene>
<dbReference type="SUPFAM" id="SSF50156">
    <property type="entry name" value="PDZ domain-like"/>
    <property type="match status" value="1"/>
</dbReference>